<dbReference type="Proteomes" id="UP000578697">
    <property type="component" value="Unassembled WGS sequence"/>
</dbReference>
<gene>
    <name evidence="5" type="ORF">HNP77_001922</name>
</gene>
<dbReference type="PANTHER" id="PTHR11851">
    <property type="entry name" value="METALLOPROTEASE"/>
    <property type="match status" value="1"/>
</dbReference>
<dbReference type="GO" id="GO:0006508">
    <property type="term" value="P:proteolysis"/>
    <property type="evidence" value="ECO:0007669"/>
    <property type="project" value="UniProtKB-KW"/>
</dbReference>
<dbReference type="InterPro" id="IPR011765">
    <property type="entry name" value="Pept_M16_N"/>
</dbReference>
<sequence length="955" mass="107354">MKTKRFFMAAFFCLVSVFVYARSTPVKGLSEYTLDNGLQVFVAENHTVPLVYIEIAVRSGAVDQTPESAGLFHLYEHMMFKGNALYNDAAAVKKAMSDLGVTQWNGTTGINRVNYFFTVPSDRIEEGMAFWNAAIRFPLMDRTEFENEKKVVLAEIEGDQAESSHKLFNYFISTFFEDAPYRLDAGGSFEAVRNATVEQLLEIKNRYYIPSNAALFIGGDVNPEEVHVLAEKIFGTWNNNGVKNEKRAQQNVNPFPVMKKAVMSYDSLSSQFVNYQLSFRGPDTDYEIEDTYAADYILTLLEKPSGSYVQSLINDKNMQIPGPEYVSASYQTTRANGTFDFSAMSYTPEGNIAENALYFSKTVTEKVLPELYGDKSLFSKAQVKEIAENIADSRLLSEETAEGLLSNLSFWWSIVPVDYYYQYSKKLQKVSWQDAQHFIKKYFYERNPMLLVLVNPEVYEAHKADFEKAGFETIDGEKNVWWKSGKYSAESDVSFHSLQTVSEEVYFPVKKESLQKKTEASAVTVKNLSNGIPVYFVKGSGSSCVSVNLGLKGGVARLERSTSGLEKALCELLSMSSQNYSAYERSLLAYKTKGSLSCSSYMTGSVLSMNCLSKYFDTVFDVYADSILNPDFNETELKKLYAGYENGVHQESVEPVQQLYKKINDYMFAGHPYDVRSYVTDFSLEGITLDNMKNLYAQVFVPENMFFLVSGDVKEKTVLKKLDSSFGKIKGTGKKTAENGEIPPLTIKSGESIVVKNENARGTAYIGRVFVSPPNTSEDYPAALIASAVYNDQLFNSVRIARSVCYTPSTMVVGSKAPYGMEFLFKVSDFKGFKKALDEAREYLKKGLVITGTDEKGIYVTEPLENMLESYKNKYINSTFHQKQTPSAASQELAYNILQFDDAGHSLKLLDMVRSLTAEQVQSVFIRYWGAEADKWFAVCDPSEAEIIKSVLNSK</sequence>
<dbReference type="PANTHER" id="PTHR11851:SF49">
    <property type="entry name" value="MITOCHONDRIAL-PROCESSING PEPTIDASE SUBUNIT ALPHA"/>
    <property type="match status" value="1"/>
</dbReference>
<dbReference type="GO" id="GO:0046872">
    <property type="term" value="F:metal ion binding"/>
    <property type="evidence" value="ECO:0007669"/>
    <property type="project" value="InterPro"/>
</dbReference>
<name>A0A840SFM2_9SPIR</name>
<dbReference type="AlphaFoldDB" id="A0A840SFM2"/>
<dbReference type="InterPro" id="IPR050361">
    <property type="entry name" value="MPP/UQCRC_Complex"/>
</dbReference>
<dbReference type="EMBL" id="JACHFR010000003">
    <property type="protein sequence ID" value="MBB5219540.1"/>
    <property type="molecule type" value="Genomic_DNA"/>
</dbReference>
<keyword evidence="5" id="KW-0645">Protease</keyword>
<evidence type="ECO:0000256" key="2">
    <source>
        <dbReference type="SAM" id="SignalP"/>
    </source>
</evidence>
<feature type="domain" description="Peptidase M16 C-terminal" evidence="4">
    <location>
        <begin position="195"/>
        <end position="344"/>
    </location>
</feature>
<feature type="domain" description="Peptidase M16 C-terminal" evidence="4">
    <location>
        <begin position="687"/>
        <end position="812"/>
    </location>
</feature>
<evidence type="ECO:0000256" key="1">
    <source>
        <dbReference type="ARBA" id="ARBA00007261"/>
    </source>
</evidence>
<evidence type="ECO:0000313" key="6">
    <source>
        <dbReference type="Proteomes" id="UP000578697"/>
    </source>
</evidence>
<keyword evidence="6" id="KW-1185">Reference proteome</keyword>
<protein>
    <submittedName>
        <fullName evidence="5">Zinc protease</fullName>
        <ecNumber evidence="5">3.4.24.-</ecNumber>
    </submittedName>
</protein>
<dbReference type="Pfam" id="PF00675">
    <property type="entry name" value="Peptidase_M16"/>
    <property type="match status" value="2"/>
</dbReference>
<dbReference type="InterPro" id="IPR011249">
    <property type="entry name" value="Metalloenz_LuxS/M16"/>
</dbReference>
<feature type="domain" description="Peptidase M16 N-terminal" evidence="3">
    <location>
        <begin position="554"/>
        <end position="651"/>
    </location>
</feature>
<organism evidence="5 6">
    <name type="scientific">Treponema rectale</name>
    <dbReference type="NCBI Taxonomy" id="744512"/>
    <lineage>
        <taxon>Bacteria</taxon>
        <taxon>Pseudomonadati</taxon>
        <taxon>Spirochaetota</taxon>
        <taxon>Spirochaetia</taxon>
        <taxon>Spirochaetales</taxon>
        <taxon>Treponemataceae</taxon>
        <taxon>Treponema</taxon>
    </lineage>
</organism>
<dbReference type="Gene3D" id="3.30.830.10">
    <property type="entry name" value="Metalloenzyme, LuxS/M16 peptidase-like"/>
    <property type="match status" value="4"/>
</dbReference>
<proteinExistence type="inferred from homology"/>
<comment type="similarity">
    <text evidence="1">Belongs to the peptidase M16 family.</text>
</comment>
<evidence type="ECO:0000313" key="5">
    <source>
        <dbReference type="EMBL" id="MBB5219540.1"/>
    </source>
</evidence>
<evidence type="ECO:0000259" key="3">
    <source>
        <dbReference type="Pfam" id="PF00675"/>
    </source>
</evidence>
<feature type="chain" id="PRO_5032641409" evidence="2">
    <location>
        <begin position="22"/>
        <end position="955"/>
    </location>
</feature>
<dbReference type="SUPFAM" id="SSF63411">
    <property type="entry name" value="LuxS/MPP-like metallohydrolase"/>
    <property type="match status" value="4"/>
</dbReference>
<dbReference type="EC" id="3.4.24.-" evidence="5"/>
<dbReference type="GO" id="GO:0008233">
    <property type="term" value="F:peptidase activity"/>
    <property type="evidence" value="ECO:0007669"/>
    <property type="project" value="UniProtKB-KW"/>
</dbReference>
<comment type="caution">
    <text evidence="5">The sequence shown here is derived from an EMBL/GenBank/DDBJ whole genome shotgun (WGS) entry which is preliminary data.</text>
</comment>
<evidence type="ECO:0000259" key="4">
    <source>
        <dbReference type="Pfam" id="PF05193"/>
    </source>
</evidence>
<feature type="signal peptide" evidence="2">
    <location>
        <begin position="1"/>
        <end position="21"/>
    </location>
</feature>
<keyword evidence="2" id="KW-0732">Signal</keyword>
<reference evidence="5 6" key="1">
    <citation type="submission" date="2020-08" db="EMBL/GenBank/DDBJ databases">
        <title>Genomic Encyclopedia of Type Strains, Phase IV (KMG-IV): sequencing the most valuable type-strain genomes for metagenomic binning, comparative biology and taxonomic classification.</title>
        <authorList>
            <person name="Goeker M."/>
        </authorList>
    </citation>
    <scope>NUCLEOTIDE SEQUENCE [LARGE SCALE GENOMIC DNA]</scope>
    <source>
        <strain evidence="5 6">DSM 103679</strain>
    </source>
</reference>
<accession>A0A840SFM2</accession>
<keyword evidence="5" id="KW-0378">Hydrolase</keyword>
<dbReference type="Pfam" id="PF05193">
    <property type="entry name" value="Peptidase_M16_C"/>
    <property type="match status" value="2"/>
</dbReference>
<dbReference type="InterPro" id="IPR007863">
    <property type="entry name" value="Peptidase_M16_C"/>
</dbReference>
<feature type="domain" description="Peptidase M16 N-terminal" evidence="3">
    <location>
        <begin position="41"/>
        <end position="181"/>
    </location>
</feature>
<dbReference type="RefSeq" id="WP_184652967.1">
    <property type="nucleotide sequence ID" value="NZ_JACHFR010000003.1"/>
</dbReference>